<dbReference type="AlphaFoldDB" id="A0AAU9KMU1"/>
<dbReference type="PANTHER" id="PTHR46093">
    <property type="entry name" value="ACYL-COA-BINDING DOMAIN-CONTAINING PROTEIN 5"/>
    <property type="match status" value="1"/>
</dbReference>
<evidence type="ECO:0000256" key="3">
    <source>
        <dbReference type="SAM" id="MobiDB-lite"/>
    </source>
</evidence>
<dbReference type="InterPro" id="IPR015915">
    <property type="entry name" value="Kelch-typ_b-propeller"/>
</dbReference>
<evidence type="ECO:0000313" key="4">
    <source>
        <dbReference type="EMBL" id="CAG9335386.1"/>
    </source>
</evidence>
<evidence type="ECO:0000256" key="1">
    <source>
        <dbReference type="ARBA" id="ARBA00022441"/>
    </source>
</evidence>
<organism evidence="4 5">
    <name type="scientific">Blepharisma stoltei</name>
    <dbReference type="NCBI Taxonomy" id="1481888"/>
    <lineage>
        <taxon>Eukaryota</taxon>
        <taxon>Sar</taxon>
        <taxon>Alveolata</taxon>
        <taxon>Ciliophora</taxon>
        <taxon>Postciliodesmatophora</taxon>
        <taxon>Heterotrichea</taxon>
        <taxon>Heterotrichida</taxon>
        <taxon>Blepharismidae</taxon>
        <taxon>Blepharisma</taxon>
    </lineage>
</organism>
<gene>
    <name evidence="4" type="ORF">BSTOLATCC_MIC63859</name>
</gene>
<keyword evidence="2" id="KW-0677">Repeat</keyword>
<evidence type="ECO:0000256" key="2">
    <source>
        <dbReference type="ARBA" id="ARBA00022737"/>
    </source>
</evidence>
<comment type="caution">
    <text evidence="4">The sequence shown here is derived from an EMBL/GenBank/DDBJ whole genome shotgun (WGS) entry which is preliminary data.</text>
</comment>
<dbReference type="Pfam" id="PF24681">
    <property type="entry name" value="Kelch_KLHDC2_KLHL20_DRC7"/>
    <property type="match status" value="1"/>
</dbReference>
<dbReference type="Proteomes" id="UP001162131">
    <property type="component" value="Unassembled WGS sequence"/>
</dbReference>
<evidence type="ECO:0000313" key="5">
    <source>
        <dbReference type="Proteomes" id="UP001162131"/>
    </source>
</evidence>
<accession>A0AAU9KMU1</accession>
<proteinExistence type="predicted"/>
<dbReference type="Pfam" id="PF01344">
    <property type="entry name" value="Kelch_1"/>
    <property type="match status" value="1"/>
</dbReference>
<keyword evidence="1" id="KW-0880">Kelch repeat</keyword>
<evidence type="ECO:0008006" key="6">
    <source>
        <dbReference type="Google" id="ProtNLM"/>
    </source>
</evidence>
<dbReference type="Gene3D" id="2.120.10.80">
    <property type="entry name" value="Kelch-type beta propeller"/>
    <property type="match status" value="2"/>
</dbReference>
<dbReference type="SUPFAM" id="SSF117281">
    <property type="entry name" value="Kelch motif"/>
    <property type="match status" value="1"/>
</dbReference>
<reference evidence="4" key="1">
    <citation type="submission" date="2021-09" db="EMBL/GenBank/DDBJ databases">
        <authorList>
            <consortium name="AG Swart"/>
            <person name="Singh M."/>
            <person name="Singh A."/>
            <person name="Seah K."/>
            <person name="Emmerich C."/>
        </authorList>
    </citation>
    <scope>NUCLEOTIDE SEQUENCE</scope>
    <source>
        <strain evidence="4">ATCC30299</strain>
    </source>
</reference>
<dbReference type="PANTHER" id="PTHR46093:SF18">
    <property type="entry name" value="FIBRONECTIN TYPE-III DOMAIN-CONTAINING PROTEIN"/>
    <property type="match status" value="1"/>
</dbReference>
<protein>
    <recommendedName>
        <fullName evidence="6">Galactose oxidase</fullName>
    </recommendedName>
</protein>
<dbReference type="EMBL" id="CAJZBQ010000062">
    <property type="protein sequence ID" value="CAG9335386.1"/>
    <property type="molecule type" value="Genomic_DNA"/>
</dbReference>
<dbReference type="SMART" id="SM00612">
    <property type="entry name" value="Kelch"/>
    <property type="match status" value="2"/>
</dbReference>
<sequence>MENRNLRYQDFLTLKVDTKHKHNNGEFLWEEVKTAGPHPSRRSYHSSVMWNHKMVISGGQDLREGTQSGIWVFDFNSMDEEHWEELNIIGIGVFCRHSSVIYRDNLYIFGGTDGINEFDTTWIIDLNTLQTRKLDPQTLGLPPPLDSHTATLYEKDGLSQMVVFGGFKYSERTNDLYILNLSSLEWRKISTNNGPEPRSNHSAVIYNDFLFIFGGLNGEGEQIGDFWKLNLNTYNWQSIQAGGQIPAARSGHSAIVYSDLMVIFGGTKCVNRETNEMFSYSFENNMWVRFQDEQQVKDPVSAAQLEEFKHSETSPHRRHTLNIAIGPKKDGKKEASPTIERFAMKKKLLYDGPPSPVKGRVKGNAPHQRDGHSAVIDGNIMYIFGGDRHQMPFNDIYAYRLSKDIISRPGEIDLKTS</sequence>
<dbReference type="InterPro" id="IPR006652">
    <property type="entry name" value="Kelch_1"/>
</dbReference>
<keyword evidence="5" id="KW-1185">Reference proteome</keyword>
<feature type="region of interest" description="Disordered" evidence="3">
    <location>
        <begin position="353"/>
        <end position="372"/>
    </location>
</feature>
<name>A0AAU9KMU1_9CILI</name>